<dbReference type="HOGENOM" id="CLU_091233_0_3_6"/>
<dbReference type="FunFam" id="1.10.10.10:FF:000186">
    <property type="entry name" value="AsnC family transcriptional regulator"/>
    <property type="match status" value="1"/>
</dbReference>
<dbReference type="InterPro" id="IPR011991">
    <property type="entry name" value="ArsR-like_HTH"/>
</dbReference>
<sequence>MLDKIDLNILDLMQRDARLSAAEIGERVGLSPSPCARRIRRLEQQGLIKGLQAQLDAEKLGFQMTVFVQVRLSQHQEKPVAAFEAEVQAMADVVSCFTVSGAFDYRLQVVIRDLKQYEQWVRRLQRLPMVDHIDSSFAIRTVKDRGPLPLG</sequence>
<name>A4BKH9_9GAMM</name>
<reference evidence="5 6" key="1">
    <citation type="submission" date="2006-02" db="EMBL/GenBank/DDBJ databases">
        <authorList>
            <person name="Pinhassi J."/>
            <person name="Pedros-Alio C."/>
            <person name="Ferriera S."/>
            <person name="Johnson J."/>
            <person name="Kravitz S."/>
            <person name="Halpern A."/>
            <person name="Remington K."/>
            <person name="Beeson K."/>
            <person name="Tran B."/>
            <person name="Rogers Y.-H."/>
            <person name="Friedman R."/>
            <person name="Venter J.C."/>
        </authorList>
    </citation>
    <scope>NUCLEOTIDE SEQUENCE [LARGE SCALE GENOMIC DNA]</scope>
    <source>
        <strain evidence="5 6">MED297</strain>
    </source>
</reference>
<dbReference type="Gene3D" id="3.30.70.920">
    <property type="match status" value="1"/>
</dbReference>
<evidence type="ECO:0000256" key="3">
    <source>
        <dbReference type="ARBA" id="ARBA00023163"/>
    </source>
</evidence>
<dbReference type="InterPro" id="IPR019885">
    <property type="entry name" value="Tscrpt_reg_HTH_AsnC-type_CS"/>
</dbReference>
<protein>
    <submittedName>
        <fullName evidence="5">Transcriptional regulator</fullName>
    </submittedName>
</protein>
<keyword evidence="2" id="KW-0238">DNA-binding</keyword>
<evidence type="ECO:0000256" key="1">
    <source>
        <dbReference type="ARBA" id="ARBA00023015"/>
    </source>
</evidence>
<dbReference type="InterPro" id="IPR019888">
    <property type="entry name" value="Tscrpt_reg_AsnC-like"/>
</dbReference>
<dbReference type="InterPro" id="IPR000485">
    <property type="entry name" value="AsnC-type_HTH_dom"/>
</dbReference>
<dbReference type="PANTHER" id="PTHR30154">
    <property type="entry name" value="LEUCINE-RESPONSIVE REGULATORY PROTEIN"/>
    <property type="match status" value="1"/>
</dbReference>
<feature type="domain" description="HTH asnC-type" evidence="4">
    <location>
        <begin position="2"/>
        <end position="63"/>
    </location>
</feature>
<dbReference type="InterPro" id="IPR036388">
    <property type="entry name" value="WH-like_DNA-bd_sf"/>
</dbReference>
<dbReference type="PANTHER" id="PTHR30154:SF34">
    <property type="entry name" value="TRANSCRIPTIONAL REGULATOR AZLB"/>
    <property type="match status" value="1"/>
</dbReference>
<dbReference type="RefSeq" id="WP_008048198.1">
    <property type="nucleotide sequence ID" value="NZ_CH724155.1"/>
</dbReference>
<evidence type="ECO:0000259" key="4">
    <source>
        <dbReference type="PROSITE" id="PS50956"/>
    </source>
</evidence>
<organism evidence="5 6">
    <name type="scientific">Reinekea blandensis MED297</name>
    <dbReference type="NCBI Taxonomy" id="314283"/>
    <lineage>
        <taxon>Bacteria</taxon>
        <taxon>Pseudomonadati</taxon>
        <taxon>Pseudomonadota</taxon>
        <taxon>Gammaproteobacteria</taxon>
        <taxon>Oceanospirillales</taxon>
        <taxon>Saccharospirillaceae</taxon>
        <taxon>Reinekea</taxon>
    </lineage>
</organism>
<dbReference type="InterPro" id="IPR036390">
    <property type="entry name" value="WH_DNA-bd_sf"/>
</dbReference>
<dbReference type="Gene3D" id="1.10.10.10">
    <property type="entry name" value="Winged helix-like DNA-binding domain superfamily/Winged helix DNA-binding domain"/>
    <property type="match status" value="1"/>
</dbReference>
<dbReference type="PROSITE" id="PS00519">
    <property type="entry name" value="HTH_ASNC_1"/>
    <property type="match status" value="1"/>
</dbReference>
<dbReference type="GO" id="GO:0043200">
    <property type="term" value="P:response to amino acid"/>
    <property type="evidence" value="ECO:0007669"/>
    <property type="project" value="TreeGrafter"/>
</dbReference>
<dbReference type="EMBL" id="AAOE01000045">
    <property type="protein sequence ID" value="EAR07378.1"/>
    <property type="molecule type" value="Genomic_DNA"/>
</dbReference>
<dbReference type="GO" id="GO:0006355">
    <property type="term" value="P:regulation of DNA-templated transcription"/>
    <property type="evidence" value="ECO:0007669"/>
    <property type="project" value="UniProtKB-ARBA"/>
</dbReference>
<dbReference type="STRING" id="314283.MED297_05479"/>
<dbReference type="SMART" id="SM00344">
    <property type="entry name" value="HTH_ASNC"/>
    <property type="match status" value="1"/>
</dbReference>
<evidence type="ECO:0000256" key="2">
    <source>
        <dbReference type="ARBA" id="ARBA00023125"/>
    </source>
</evidence>
<dbReference type="GO" id="GO:0005829">
    <property type="term" value="C:cytosol"/>
    <property type="evidence" value="ECO:0007669"/>
    <property type="project" value="TreeGrafter"/>
</dbReference>
<dbReference type="SUPFAM" id="SSF46785">
    <property type="entry name" value="Winged helix' DNA-binding domain"/>
    <property type="match status" value="1"/>
</dbReference>
<evidence type="ECO:0000313" key="5">
    <source>
        <dbReference type="EMBL" id="EAR07378.1"/>
    </source>
</evidence>
<dbReference type="GO" id="GO:0043565">
    <property type="term" value="F:sequence-specific DNA binding"/>
    <property type="evidence" value="ECO:0007669"/>
    <property type="project" value="InterPro"/>
</dbReference>
<dbReference type="PROSITE" id="PS50956">
    <property type="entry name" value="HTH_ASNC_2"/>
    <property type="match status" value="1"/>
</dbReference>
<dbReference type="SUPFAM" id="SSF54909">
    <property type="entry name" value="Dimeric alpha+beta barrel"/>
    <property type="match status" value="1"/>
</dbReference>
<dbReference type="OrthoDB" id="8590699at2"/>
<dbReference type="InterPro" id="IPR011008">
    <property type="entry name" value="Dimeric_a/b-barrel"/>
</dbReference>
<keyword evidence="6" id="KW-1185">Reference proteome</keyword>
<dbReference type="Pfam" id="PF13412">
    <property type="entry name" value="HTH_24"/>
    <property type="match status" value="1"/>
</dbReference>
<dbReference type="Proteomes" id="UP000005953">
    <property type="component" value="Unassembled WGS sequence"/>
</dbReference>
<comment type="caution">
    <text evidence="5">The sequence shown here is derived from an EMBL/GenBank/DDBJ whole genome shotgun (WGS) entry which is preliminary data.</text>
</comment>
<dbReference type="Pfam" id="PF01037">
    <property type="entry name" value="AsnC_trans_reg"/>
    <property type="match status" value="1"/>
</dbReference>
<dbReference type="CDD" id="cd00090">
    <property type="entry name" value="HTH_ARSR"/>
    <property type="match status" value="1"/>
</dbReference>
<accession>A4BKH9</accession>
<dbReference type="PRINTS" id="PR00033">
    <property type="entry name" value="HTHASNC"/>
</dbReference>
<proteinExistence type="predicted"/>
<gene>
    <name evidence="5" type="ORF">MED297_05479</name>
</gene>
<dbReference type="AlphaFoldDB" id="A4BKH9"/>
<keyword evidence="3" id="KW-0804">Transcription</keyword>
<keyword evidence="1" id="KW-0805">Transcription regulation</keyword>
<dbReference type="InterPro" id="IPR019887">
    <property type="entry name" value="Tscrpt_reg_AsnC/Lrp_C"/>
</dbReference>
<evidence type="ECO:0000313" key="6">
    <source>
        <dbReference type="Proteomes" id="UP000005953"/>
    </source>
</evidence>